<dbReference type="EMBL" id="BACD03000009">
    <property type="protein sequence ID" value="GAO47487.1"/>
    <property type="molecule type" value="Genomic_DNA"/>
</dbReference>
<dbReference type="AlphaFoldDB" id="A0A0E9NC99"/>
<organism evidence="2 3">
    <name type="scientific">Saitoella complicata (strain BCRC 22490 / CBS 7301 / JCM 7358 / NBRC 10748 / NRRL Y-17804)</name>
    <dbReference type="NCBI Taxonomy" id="698492"/>
    <lineage>
        <taxon>Eukaryota</taxon>
        <taxon>Fungi</taxon>
        <taxon>Dikarya</taxon>
        <taxon>Ascomycota</taxon>
        <taxon>Taphrinomycotina</taxon>
        <taxon>Taphrinomycotina incertae sedis</taxon>
        <taxon>Saitoella</taxon>
    </lineage>
</organism>
<feature type="compositionally biased region" description="Basic and acidic residues" evidence="1">
    <location>
        <begin position="46"/>
        <end position="95"/>
    </location>
</feature>
<feature type="compositionally biased region" description="Polar residues" evidence="1">
    <location>
        <begin position="35"/>
        <end position="45"/>
    </location>
</feature>
<name>A0A0E9NC99_SAICN</name>
<evidence type="ECO:0000256" key="1">
    <source>
        <dbReference type="SAM" id="MobiDB-lite"/>
    </source>
</evidence>
<reference evidence="2 3" key="2">
    <citation type="journal article" date="2014" name="J. Gen. Appl. Microbiol.">
        <title>The early diverging ascomycetous budding yeast Saitoella complicata has three histone deacetylases belonging to the Clr6, Hos2, and Rpd3 lineages.</title>
        <authorList>
            <person name="Nishida H."/>
            <person name="Matsumoto T."/>
            <person name="Kondo S."/>
            <person name="Hamamoto M."/>
            <person name="Yoshikawa H."/>
        </authorList>
    </citation>
    <scope>NUCLEOTIDE SEQUENCE [LARGE SCALE GENOMIC DNA]</scope>
    <source>
        <strain evidence="2 3">NRRL Y-17804</strain>
    </source>
</reference>
<keyword evidence="3" id="KW-1185">Reference proteome</keyword>
<protein>
    <submittedName>
        <fullName evidence="2">Uncharacterized protein</fullName>
    </submittedName>
</protein>
<sequence>MNDDQSQPPSILYQPISLLLSTMSAAETKSDAFNYQMSGSQTNPTSRHEVHDALIGEVKDTEPKSQKKAFDESFDKEDAAEVAKKGDYDGTYHKD</sequence>
<feature type="region of interest" description="Disordered" evidence="1">
    <location>
        <begin position="35"/>
        <end position="95"/>
    </location>
</feature>
<dbReference type="Proteomes" id="UP000033140">
    <property type="component" value="Unassembled WGS sequence"/>
</dbReference>
<proteinExistence type="predicted"/>
<gene>
    <name evidence="2" type="ORF">G7K_1693-t1</name>
</gene>
<evidence type="ECO:0000313" key="2">
    <source>
        <dbReference type="EMBL" id="GAO47487.1"/>
    </source>
</evidence>
<comment type="caution">
    <text evidence="2">The sequence shown here is derived from an EMBL/GenBank/DDBJ whole genome shotgun (WGS) entry which is preliminary data.</text>
</comment>
<reference evidence="2 3" key="3">
    <citation type="journal article" date="2015" name="Genome Announc.">
        <title>Draft Genome Sequence of the Archiascomycetous Yeast Saitoella complicata.</title>
        <authorList>
            <person name="Yamauchi K."/>
            <person name="Kondo S."/>
            <person name="Hamamoto M."/>
            <person name="Takahashi Y."/>
            <person name="Ogura Y."/>
            <person name="Hayashi T."/>
            <person name="Nishida H."/>
        </authorList>
    </citation>
    <scope>NUCLEOTIDE SEQUENCE [LARGE SCALE GENOMIC DNA]</scope>
    <source>
        <strain evidence="2 3">NRRL Y-17804</strain>
    </source>
</reference>
<evidence type="ECO:0000313" key="3">
    <source>
        <dbReference type="Proteomes" id="UP000033140"/>
    </source>
</evidence>
<reference evidence="2 3" key="1">
    <citation type="journal article" date="2011" name="J. Gen. Appl. Microbiol.">
        <title>Draft genome sequencing of the enigmatic yeast Saitoella complicata.</title>
        <authorList>
            <person name="Nishida H."/>
            <person name="Hamamoto M."/>
            <person name="Sugiyama J."/>
        </authorList>
    </citation>
    <scope>NUCLEOTIDE SEQUENCE [LARGE SCALE GENOMIC DNA]</scope>
    <source>
        <strain evidence="2 3">NRRL Y-17804</strain>
    </source>
</reference>
<accession>A0A0E9NC99</accession>